<protein>
    <submittedName>
        <fullName evidence="1">Uncharacterized protein</fullName>
    </submittedName>
</protein>
<keyword evidence="2" id="KW-1185">Reference proteome</keyword>
<accession>A0AAN9LKJ2</accession>
<organism evidence="1 2">
    <name type="scientific">Canavalia gladiata</name>
    <name type="common">Sword bean</name>
    <name type="synonym">Dolichos gladiatus</name>
    <dbReference type="NCBI Taxonomy" id="3824"/>
    <lineage>
        <taxon>Eukaryota</taxon>
        <taxon>Viridiplantae</taxon>
        <taxon>Streptophyta</taxon>
        <taxon>Embryophyta</taxon>
        <taxon>Tracheophyta</taxon>
        <taxon>Spermatophyta</taxon>
        <taxon>Magnoliopsida</taxon>
        <taxon>eudicotyledons</taxon>
        <taxon>Gunneridae</taxon>
        <taxon>Pentapetalae</taxon>
        <taxon>rosids</taxon>
        <taxon>fabids</taxon>
        <taxon>Fabales</taxon>
        <taxon>Fabaceae</taxon>
        <taxon>Papilionoideae</taxon>
        <taxon>50 kb inversion clade</taxon>
        <taxon>NPAAA clade</taxon>
        <taxon>indigoferoid/millettioid clade</taxon>
        <taxon>Phaseoleae</taxon>
        <taxon>Canavalia</taxon>
    </lineage>
</organism>
<comment type="caution">
    <text evidence="1">The sequence shown here is derived from an EMBL/GenBank/DDBJ whole genome shotgun (WGS) entry which is preliminary data.</text>
</comment>
<evidence type="ECO:0000313" key="1">
    <source>
        <dbReference type="EMBL" id="KAK7337710.1"/>
    </source>
</evidence>
<gene>
    <name evidence="1" type="ORF">VNO77_18296</name>
</gene>
<name>A0AAN9LKJ2_CANGL</name>
<dbReference type="Proteomes" id="UP001367508">
    <property type="component" value="Unassembled WGS sequence"/>
</dbReference>
<dbReference type="AlphaFoldDB" id="A0AAN9LKJ2"/>
<reference evidence="1 2" key="1">
    <citation type="submission" date="2024-01" db="EMBL/GenBank/DDBJ databases">
        <title>The genomes of 5 underutilized Papilionoideae crops provide insights into root nodulation and disease resistanc.</title>
        <authorList>
            <person name="Jiang F."/>
        </authorList>
    </citation>
    <scope>NUCLEOTIDE SEQUENCE [LARGE SCALE GENOMIC DNA]</scope>
    <source>
        <strain evidence="1">LVBAO_FW01</strain>
        <tissue evidence="1">Leaves</tissue>
    </source>
</reference>
<sequence length="72" mass="8082">MGKELKKTKRKKMAFGISGLFSPFLLLLCSFSPSSFLSILRTKANAEPRSEPLALTWVNGNGYVDFPFRAIR</sequence>
<dbReference type="EMBL" id="JAYMYQ010000004">
    <property type="protein sequence ID" value="KAK7337710.1"/>
    <property type="molecule type" value="Genomic_DNA"/>
</dbReference>
<proteinExistence type="predicted"/>
<evidence type="ECO:0000313" key="2">
    <source>
        <dbReference type="Proteomes" id="UP001367508"/>
    </source>
</evidence>